<sequence>MFEIRVICEPTDVAKVSSDLTLAFGLTKEIRDYAARDGRRRRLYTEATHRTAPPVLCSVCSEGVRWVGGRDGWWVHARMDTPDHEATPVYWQDGDRLMEAIAAAVRAYCRTDANGLIRATAQDIAAVAASVARLLPGS</sequence>
<evidence type="ECO:0000313" key="2">
    <source>
        <dbReference type="Proteomes" id="UP000829494"/>
    </source>
</evidence>
<evidence type="ECO:0000313" key="1">
    <source>
        <dbReference type="EMBL" id="UNZ04253.1"/>
    </source>
</evidence>
<proteinExistence type="predicted"/>
<organism evidence="1 2">
    <name type="scientific">Streptomyces rimosus subsp. rimosus</name>
    <dbReference type="NCBI Taxonomy" id="132474"/>
    <lineage>
        <taxon>Bacteria</taxon>
        <taxon>Bacillati</taxon>
        <taxon>Actinomycetota</taxon>
        <taxon>Actinomycetes</taxon>
        <taxon>Kitasatosporales</taxon>
        <taxon>Streptomycetaceae</taxon>
        <taxon>Streptomyces</taxon>
    </lineage>
</organism>
<protein>
    <submittedName>
        <fullName evidence="1">Uncharacterized protein</fullName>
    </submittedName>
</protein>
<dbReference type="Proteomes" id="UP000829494">
    <property type="component" value="Chromosome"/>
</dbReference>
<dbReference type="EMBL" id="CP094298">
    <property type="protein sequence ID" value="UNZ04253.1"/>
    <property type="molecule type" value="Genomic_DNA"/>
</dbReference>
<gene>
    <name evidence="1" type="ORF">SRIMR7_19025</name>
</gene>
<dbReference type="RefSeq" id="WP_003986244.1">
    <property type="nucleotide sequence ID" value="NZ_CP043497.1"/>
</dbReference>
<name>A0ABY3Z3A7_STRRM</name>
<keyword evidence="2" id="KW-1185">Reference proteome</keyword>
<reference evidence="1 2" key="1">
    <citation type="submission" date="2022-03" db="EMBL/GenBank/DDBJ databases">
        <title>Complete genome of Streptomyces rimosus ssp. rimosus R7 (=ATCC 10970).</title>
        <authorList>
            <person name="Beganovic S."/>
            <person name="Ruckert C."/>
            <person name="Busche T."/>
            <person name="Kalinowski J."/>
            <person name="Wittmann C."/>
        </authorList>
    </citation>
    <scope>NUCLEOTIDE SEQUENCE [LARGE SCALE GENOMIC DNA]</scope>
    <source>
        <strain evidence="1 2">R7</strain>
    </source>
</reference>
<dbReference type="GeneID" id="66856654"/>
<accession>A0ABY3Z3A7</accession>